<dbReference type="PANTHER" id="PTHR10859:SF91">
    <property type="entry name" value="DOLICHYL-PHOSPHATE BETA-GLUCOSYLTRANSFERASE"/>
    <property type="match status" value="1"/>
</dbReference>
<evidence type="ECO:0000259" key="2">
    <source>
        <dbReference type="Pfam" id="PF00535"/>
    </source>
</evidence>
<dbReference type="InterPro" id="IPR029044">
    <property type="entry name" value="Nucleotide-diphossugar_trans"/>
</dbReference>
<dbReference type="Pfam" id="PF00535">
    <property type="entry name" value="Glycos_transf_2"/>
    <property type="match status" value="1"/>
</dbReference>
<organism evidence="3 4">
    <name type="scientific">Actinomycetospora chlora</name>
    <dbReference type="NCBI Taxonomy" id="663608"/>
    <lineage>
        <taxon>Bacteria</taxon>
        <taxon>Bacillati</taxon>
        <taxon>Actinomycetota</taxon>
        <taxon>Actinomycetes</taxon>
        <taxon>Pseudonocardiales</taxon>
        <taxon>Pseudonocardiaceae</taxon>
        <taxon>Actinomycetospora</taxon>
    </lineage>
</organism>
<dbReference type="InterPro" id="IPR001173">
    <property type="entry name" value="Glyco_trans_2-like"/>
</dbReference>
<dbReference type="PANTHER" id="PTHR10859">
    <property type="entry name" value="GLYCOSYL TRANSFERASE"/>
    <property type="match status" value="1"/>
</dbReference>
<comment type="caution">
    <text evidence="3">The sequence shown here is derived from an EMBL/GenBank/DDBJ whole genome shotgun (WGS) entry which is preliminary data.</text>
</comment>
<name>A0ABP9A314_9PSEU</name>
<evidence type="ECO:0000256" key="1">
    <source>
        <dbReference type="SAM" id="MobiDB-lite"/>
    </source>
</evidence>
<reference evidence="4" key="1">
    <citation type="journal article" date="2019" name="Int. J. Syst. Evol. Microbiol.">
        <title>The Global Catalogue of Microorganisms (GCM) 10K type strain sequencing project: providing services to taxonomists for standard genome sequencing and annotation.</title>
        <authorList>
            <consortium name="The Broad Institute Genomics Platform"/>
            <consortium name="The Broad Institute Genome Sequencing Center for Infectious Disease"/>
            <person name="Wu L."/>
            <person name="Ma J."/>
        </authorList>
    </citation>
    <scope>NUCLEOTIDE SEQUENCE [LARGE SCALE GENOMIC DNA]</scope>
    <source>
        <strain evidence="4">JCM 17979</strain>
    </source>
</reference>
<feature type="domain" description="Glycosyltransferase 2-like" evidence="2">
    <location>
        <begin position="102"/>
        <end position="272"/>
    </location>
</feature>
<keyword evidence="4" id="KW-1185">Reference proteome</keyword>
<dbReference type="Gene3D" id="3.90.550.10">
    <property type="entry name" value="Spore Coat Polysaccharide Biosynthesis Protein SpsA, Chain A"/>
    <property type="match status" value="1"/>
</dbReference>
<dbReference type="SUPFAM" id="SSF53448">
    <property type="entry name" value="Nucleotide-diphospho-sugar transferases"/>
    <property type="match status" value="1"/>
</dbReference>
<accession>A0ABP9A314</accession>
<dbReference type="EMBL" id="BAABHO010000001">
    <property type="protein sequence ID" value="GAA4772330.1"/>
    <property type="molecule type" value="Genomic_DNA"/>
</dbReference>
<proteinExistence type="predicted"/>
<dbReference type="Proteomes" id="UP001500928">
    <property type="component" value="Unassembled WGS sequence"/>
</dbReference>
<sequence>MGCLVDTWGVQNAVEPVSDMTAPHPALPPARDLDRGLGPAEVAAGVGHSELVDAVDEAVVGEVAVLVSEASDALAAAARHGAAGPEDGRDPRGLRSPVDLEVIIPAYNESGRLPATLTAMVAFLSEQPWTSRVVVVDNGSVDDTAASVLAVDGRACNVATGWCVEVVAIGCSKAGKGAAVYRGLRTSRSRFVGFTDADLSTPLETFLPVMEALRAGAAAAIGSRHAPGAQIAGRQPLGRRLGGAAFRALSRPLLPGVHDTQCGFKFFDRAAVQSALWRSRSVGFAFDVELLRHVRDDGGRIAEISVTWTDVAGSSFSPVRDGVAAFSAVARLHAQLGGGRPESPSDARPSHTPTPTPTPTYRAAAGSPA</sequence>
<evidence type="ECO:0000313" key="3">
    <source>
        <dbReference type="EMBL" id="GAA4772330.1"/>
    </source>
</evidence>
<protein>
    <recommendedName>
        <fullName evidence="2">Glycosyltransferase 2-like domain-containing protein</fullName>
    </recommendedName>
</protein>
<evidence type="ECO:0000313" key="4">
    <source>
        <dbReference type="Proteomes" id="UP001500928"/>
    </source>
</evidence>
<gene>
    <name evidence="3" type="ORF">GCM10023200_00810</name>
</gene>
<feature type="region of interest" description="Disordered" evidence="1">
    <location>
        <begin position="336"/>
        <end position="369"/>
    </location>
</feature>